<dbReference type="Pfam" id="PF02687">
    <property type="entry name" value="FtsX"/>
    <property type="match status" value="1"/>
</dbReference>
<keyword evidence="5 6" id="KW-0472">Membrane</keyword>
<keyword evidence="2" id="KW-1003">Cell membrane</keyword>
<proteinExistence type="predicted"/>
<evidence type="ECO:0000256" key="2">
    <source>
        <dbReference type="ARBA" id="ARBA00022475"/>
    </source>
</evidence>
<sequence length="415" mass="45819">MPTLLAGTYPSLYLSAFKPIVTLKGKSSAQPGGAIVRKSLVVFQFVVSVFFIISTLIAGNQLKYIQEMNTGLNREQVLVINTGGSPYQKIEVLKNDVLQQEGVLSVTASYDSPVNVGGGYTINQADGKNADFNLSVTAIPIEKSFIKTLGIKIIAGADLDMGDEQQVRTEKEEDRKYGFVLNEMAVKAMGWSPQQAIGKRIGLNGRMGTIKAVTNNFNFASLHEAVTPIVMFPEYDWFGKLLIKTSGKNTAKVIAAIQSRWKTFSPNTPFEYHFLDEEFDQMYKTDQRTGEILKVFTLVTIFISCLGLFGLAVFTTRQRVKEIGIRKVLGAGVLNIVGLISSDFLKLVIIAIVISSPLAYYFMHQWLEDFAYRINIQLWVFALAGGMAVLIAFVTVSYQSIKAALSNPVNSLRSE</sequence>
<evidence type="ECO:0000256" key="4">
    <source>
        <dbReference type="ARBA" id="ARBA00022989"/>
    </source>
</evidence>
<dbReference type="GO" id="GO:0022857">
    <property type="term" value="F:transmembrane transporter activity"/>
    <property type="evidence" value="ECO:0007669"/>
    <property type="project" value="TreeGrafter"/>
</dbReference>
<dbReference type="InterPro" id="IPR003838">
    <property type="entry name" value="ABC3_permease_C"/>
</dbReference>
<gene>
    <name evidence="8" type="ORF">FPZ43_02495</name>
</gene>
<protein>
    <submittedName>
        <fullName evidence="8">FtsX-like permease family protein</fullName>
    </submittedName>
</protein>
<accession>A0A563UJ82</accession>
<reference evidence="8 9" key="1">
    <citation type="submission" date="2019-07" db="EMBL/GenBank/DDBJ databases">
        <authorList>
            <person name="Kim J."/>
        </authorList>
    </citation>
    <scope>NUCLEOTIDE SEQUENCE [LARGE SCALE GENOMIC DNA]</scope>
    <source>
        <strain evidence="9">dk17</strain>
    </source>
</reference>
<dbReference type="InterPro" id="IPR050250">
    <property type="entry name" value="Macrolide_Exporter_MacB"/>
</dbReference>
<dbReference type="RefSeq" id="WP_146380261.1">
    <property type="nucleotide sequence ID" value="NZ_VOEJ01000001.1"/>
</dbReference>
<dbReference type="Proteomes" id="UP000320042">
    <property type="component" value="Unassembled WGS sequence"/>
</dbReference>
<organism evidence="8 9">
    <name type="scientific">Mucilaginibacter pallidiroseus</name>
    <dbReference type="NCBI Taxonomy" id="2599295"/>
    <lineage>
        <taxon>Bacteria</taxon>
        <taxon>Pseudomonadati</taxon>
        <taxon>Bacteroidota</taxon>
        <taxon>Sphingobacteriia</taxon>
        <taxon>Sphingobacteriales</taxon>
        <taxon>Sphingobacteriaceae</taxon>
        <taxon>Mucilaginibacter</taxon>
    </lineage>
</organism>
<dbReference type="GO" id="GO:0005886">
    <property type="term" value="C:plasma membrane"/>
    <property type="evidence" value="ECO:0007669"/>
    <property type="project" value="UniProtKB-SubCell"/>
</dbReference>
<evidence type="ECO:0000256" key="3">
    <source>
        <dbReference type="ARBA" id="ARBA00022692"/>
    </source>
</evidence>
<evidence type="ECO:0000259" key="7">
    <source>
        <dbReference type="Pfam" id="PF02687"/>
    </source>
</evidence>
<feature type="transmembrane region" description="Helical" evidence="6">
    <location>
        <begin position="374"/>
        <end position="396"/>
    </location>
</feature>
<dbReference type="EMBL" id="VOEJ01000001">
    <property type="protein sequence ID" value="TWR31363.1"/>
    <property type="molecule type" value="Genomic_DNA"/>
</dbReference>
<evidence type="ECO:0000256" key="6">
    <source>
        <dbReference type="SAM" id="Phobius"/>
    </source>
</evidence>
<feature type="domain" description="ABC3 transporter permease C-terminal" evidence="7">
    <location>
        <begin position="295"/>
        <end position="405"/>
    </location>
</feature>
<dbReference type="PANTHER" id="PTHR30572:SF18">
    <property type="entry name" value="ABC-TYPE MACROLIDE FAMILY EXPORT SYSTEM PERMEASE COMPONENT 2"/>
    <property type="match status" value="1"/>
</dbReference>
<evidence type="ECO:0000256" key="5">
    <source>
        <dbReference type="ARBA" id="ARBA00023136"/>
    </source>
</evidence>
<dbReference type="PANTHER" id="PTHR30572">
    <property type="entry name" value="MEMBRANE COMPONENT OF TRANSPORTER-RELATED"/>
    <property type="match status" value="1"/>
</dbReference>
<keyword evidence="4 6" id="KW-1133">Transmembrane helix</keyword>
<evidence type="ECO:0000313" key="8">
    <source>
        <dbReference type="EMBL" id="TWR31363.1"/>
    </source>
</evidence>
<dbReference type="AlphaFoldDB" id="A0A563UJ82"/>
<name>A0A563UJ82_9SPHI</name>
<comment type="subcellular location">
    <subcellularLocation>
        <location evidence="1">Cell membrane</location>
        <topology evidence="1">Multi-pass membrane protein</topology>
    </subcellularLocation>
</comment>
<feature type="transmembrane region" description="Helical" evidence="6">
    <location>
        <begin position="295"/>
        <end position="316"/>
    </location>
</feature>
<evidence type="ECO:0000313" key="9">
    <source>
        <dbReference type="Proteomes" id="UP000320042"/>
    </source>
</evidence>
<evidence type="ECO:0000256" key="1">
    <source>
        <dbReference type="ARBA" id="ARBA00004651"/>
    </source>
</evidence>
<keyword evidence="3 6" id="KW-0812">Transmembrane</keyword>
<dbReference type="OrthoDB" id="1451596at2"/>
<feature type="transmembrane region" description="Helical" evidence="6">
    <location>
        <begin position="40"/>
        <end position="59"/>
    </location>
</feature>
<comment type="caution">
    <text evidence="8">The sequence shown here is derived from an EMBL/GenBank/DDBJ whole genome shotgun (WGS) entry which is preliminary data.</text>
</comment>
<keyword evidence="9" id="KW-1185">Reference proteome</keyword>